<dbReference type="GO" id="GO:0016114">
    <property type="term" value="P:terpenoid biosynthetic process"/>
    <property type="evidence" value="ECO:0007669"/>
    <property type="project" value="UniProtKB-UniRule"/>
</dbReference>
<keyword evidence="6 9" id="KW-0418">Kinase</keyword>
<dbReference type="EC" id="2.7.1.148" evidence="2 9"/>
<dbReference type="AlphaFoldDB" id="H5SNU2"/>
<dbReference type="PANTHER" id="PTHR43527">
    <property type="entry name" value="4-DIPHOSPHOCYTIDYL-2-C-METHYL-D-ERYTHRITOL KINASE, CHLOROPLASTIC"/>
    <property type="match status" value="1"/>
</dbReference>
<evidence type="ECO:0000256" key="7">
    <source>
        <dbReference type="ARBA" id="ARBA00022840"/>
    </source>
</evidence>
<dbReference type="Pfam" id="PF08544">
    <property type="entry name" value="GHMP_kinases_C"/>
    <property type="match status" value="1"/>
</dbReference>
<dbReference type="PANTHER" id="PTHR43527:SF2">
    <property type="entry name" value="4-DIPHOSPHOCYTIDYL-2-C-METHYL-D-ERYTHRITOL KINASE, CHLOROPLASTIC"/>
    <property type="match status" value="1"/>
</dbReference>
<dbReference type="PIRSF" id="PIRSF010376">
    <property type="entry name" value="IspE"/>
    <property type="match status" value="1"/>
</dbReference>
<dbReference type="GO" id="GO:0019288">
    <property type="term" value="P:isopentenyl diphosphate biosynthetic process, methylerythritol 4-phosphate pathway"/>
    <property type="evidence" value="ECO:0007669"/>
    <property type="project" value="UniProtKB-UniRule"/>
</dbReference>
<evidence type="ECO:0000259" key="11">
    <source>
        <dbReference type="Pfam" id="PF08544"/>
    </source>
</evidence>
<reference evidence="12" key="2">
    <citation type="journal article" date="2012" name="PLoS ONE">
        <title>A Deeply Branching Thermophilic Bacterium with an Ancient Acetyl-CoA Pathway Dominates a Subsurface Ecosystem.</title>
        <authorList>
            <person name="Takami H."/>
            <person name="Noguchi H."/>
            <person name="Takaki Y."/>
            <person name="Uchiyama I."/>
            <person name="Toyoda A."/>
            <person name="Nishi S."/>
            <person name="Chee G.-J."/>
            <person name="Arai W."/>
            <person name="Nunoura T."/>
            <person name="Itoh T."/>
            <person name="Hattori M."/>
            <person name="Takai K."/>
        </authorList>
    </citation>
    <scope>NUCLEOTIDE SEQUENCE</scope>
</reference>
<dbReference type="HAMAP" id="MF_00061">
    <property type="entry name" value="IspE"/>
    <property type="match status" value="1"/>
</dbReference>
<keyword evidence="5 9" id="KW-0547">Nucleotide-binding</keyword>
<sequence>MSTTLSAPCPAKINIGLHILGRWPNGYHILETLLVPYPQLYDDLDVKILPGWDRMDLLMSGIEVPEGDENYLEVAYRLLREGLGRPLPAIRVRLHKRIPISAGLGGGSSNAGTLLRLLGKLLDLPPELLHTLAARIGSDVPFFLYDEPMLARGTGTELTPYPFSLEEYEVFLLTPPLPCSTKVIYRGLRPSYWSRTPIEPILRQPISTWRDHLHNDLEWVSFQIYPSLIVLKKALYDAGALYASMNGSGGSLYGIFPKS</sequence>
<evidence type="ECO:0000256" key="6">
    <source>
        <dbReference type="ARBA" id="ARBA00022777"/>
    </source>
</evidence>
<gene>
    <name evidence="9" type="primary">ispE</name>
    <name evidence="12" type="ORF">HGMM_F52E02C11</name>
</gene>
<feature type="active site" evidence="9">
    <location>
        <position position="139"/>
    </location>
</feature>
<evidence type="ECO:0000256" key="9">
    <source>
        <dbReference type="HAMAP-Rule" id="MF_00061"/>
    </source>
</evidence>
<keyword evidence="7 9" id="KW-0067">ATP-binding</keyword>
<dbReference type="Gene3D" id="3.30.70.890">
    <property type="entry name" value="GHMP kinase, C-terminal domain"/>
    <property type="match status" value="1"/>
</dbReference>
<dbReference type="GO" id="GO:0050515">
    <property type="term" value="F:4-(cytidine 5'-diphospho)-2-C-methyl-D-erythritol kinase activity"/>
    <property type="evidence" value="ECO:0007669"/>
    <property type="project" value="UniProtKB-UniRule"/>
</dbReference>
<dbReference type="Pfam" id="PF00288">
    <property type="entry name" value="GHMP_kinases_N"/>
    <property type="match status" value="1"/>
</dbReference>
<dbReference type="NCBIfam" id="TIGR00154">
    <property type="entry name" value="ispE"/>
    <property type="match status" value="1"/>
</dbReference>
<evidence type="ECO:0000256" key="5">
    <source>
        <dbReference type="ARBA" id="ARBA00022741"/>
    </source>
</evidence>
<organism evidence="12">
    <name type="scientific">uncultured Bacteroidota bacterium</name>
    <dbReference type="NCBI Taxonomy" id="152509"/>
    <lineage>
        <taxon>Bacteria</taxon>
        <taxon>Pseudomonadati</taxon>
        <taxon>Bacteroidota</taxon>
        <taxon>environmental samples</taxon>
    </lineage>
</organism>
<dbReference type="InterPro" id="IPR036554">
    <property type="entry name" value="GHMP_kinase_C_sf"/>
</dbReference>
<dbReference type="Gene3D" id="3.30.230.10">
    <property type="match status" value="1"/>
</dbReference>
<evidence type="ECO:0000256" key="4">
    <source>
        <dbReference type="ARBA" id="ARBA00022679"/>
    </source>
</evidence>
<comment type="function">
    <text evidence="9">Catalyzes the phosphorylation of the position 2 hydroxy group of 4-diphosphocytidyl-2C-methyl-D-erythritol.</text>
</comment>
<feature type="domain" description="GHMP kinase N-terminal" evidence="10">
    <location>
        <begin position="70"/>
        <end position="146"/>
    </location>
</feature>
<protein>
    <recommendedName>
        <fullName evidence="3 9">4-diphosphocytidyl-2-C-methyl-D-erythritol kinase</fullName>
        <shortName evidence="9">CMK</shortName>
        <ecNumber evidence="2 9">2.7.1.148</ecNumber>
    </recommendedName>
    <alternativeName>
        <fullName evidence="8 9">4-(cytidine-5'-diphospho)-2-C-methyl-D-erythritol kinase</fullName>
    </alternativeName>
</protein>
<name>H5SNU2_9BACT</name>
<comment type="pathway">
    <text evidence="9">Isoprenoid biosynthesis; isopentenyl diphosphate biosynthesis via DXP pathway; isopentenyl diphosphate from 1-deoxy-D-xylulose 5-phosphate: step 3/6.</text>
</comment>
<dbReference type="InterPro" id="IPR006204">
    <property type="entry name" value="GHMP_kinase_N_dom"/>
</dbReference>
<reference evidence="12" key="1">
    <citation type="journal article" date="2005" name="Environ. Microbiol.">
        <title>Genetic and functional properties of uncultivated thermophilic crenarchaeotes from a subsurface gold mine as revealed by analysis of genome fragments.</title>
        <authorList>
            <person name="Nunoura T."/>
            <person name="Hirayama H."/>
            <person name="Takami H."/>
            <person name="Oida H."/>
            <person name="Nishi S."/>
            <person name="Shimamura S."/>
            <person name="Suzuki Y."/>
            <person name="Inagaki F."/>
            <person name="Takai K."/>
            <person name="Nealson K.H."/>
            <person name="Horikoshi K."/>
        </authorList>
    </citation>
    <scope>NUCLEOTIDE SEQUENCE</scope>
</reference>
<comment type="catalytic activity">
    <reaction evidence="9">
        <text>4-CDP-2-C-methyl-D-erythritol + ATP = 4-CDP-2-C-methyl-D-erythritol 2-phosphate + ADP + H(+)</text>
        <dbReference type="Rhea" id="RHEA:18437"/>
        <dbReference type="ChEBI" id="CHEBI:15378"/>
        <dbReference type="ChEBI" id="CHEBI:30616"/>
        <dbReference type="ChEBI" id="CHEBI:57823"/>
        <dbReference type="ChEBI" id="CHEBI:57919"/>
        <dbReference type="ChEBI" id="CHEBI:456216"/>
        <dbReference type="EC" id="2.7.1.148"/>
    </reaction>
</comment>
<evidence type="ECO:0000256" key="1">
    <source>
        <dbReference type="ARBA" id="ARBA00009684"/>
    </source>
</evidence>
<dbReference type="EMBL" id="AP011785">
    <property type="protein sequence ID" value="BAL57828.1"/>
    <property type="molecule type" value="Genomic_DNA"/>
</dbReference>
<feature type="binding site" evidence="9">
    <location>
        <begin position="99"/>
        <end position="109"/>
    </location>
    <ligand>
        <name>ATP</name>
        <dbReference type="ChEBI" id="CHEBI:30616"/>
    </ligand>
</feature>
<feature type="domain" description="GHMP kinase C-terminal" evidence="11">
    <location>
        <begin position="207"/>
        <end position="257"/>
    </location>
</feature>
<dbReference type="SUPFAM" id="SSF55060">
    <property type="entry name" value="GHMP Kinase, C-terminal domain"/>
    <property type="match status" value="1"/>
</dbReference>
<proteinExistence type="inferred from homology"/>
<accession>H5SNU2</accession>
<keyword evidence="9" id="KW-0414">Isoprene biosynthesis</keyword>
<dbReference type="InterPro" id="IPR013750">
    <property type="entry name" value="GHMP_kinase_C_dom"/>
</dbReference>
<dbReference type="UniPathway" id="UPA00056">
    <property type="reaction ID" value="UER00094"/>
</dbReference>
<evidence type="ECO:0000259" key="10">
    <source>
        <dbReference type="Pfam" id="PF00288"/>
    </source>
</evidence>
<feature type="active site" evidence="9">
    <location>
        <position position="12"/>
    </location>
</feature>
<dbReference type="InterPro" id="IPR020568">
    <property type="entry name" value="Ribosomal_Su5_D2-typ_SF"/>
</dbReference>
<dbReference type="InterPro" id="IPR004424">
    <property type="entry name" value="IspE"/>
</dbReference>
<dbReference type="InterPro" id="IPR014721">
    <property type="entry name" value="Ribsml_uS5_D2-typ_fold_subgr"/>
</dbReference>
<evidence type="ECO:0000256" key="2">
    <source>
        <dbReference type="ARBA" id="ARBA00012052"/>
    </source>
</evidence>
<evidence type="ECO:0000256" key="3">
    <source>
        <dbReference type="ARBA" id="ARBA00017473"/>
    </source>
</evidence>
<keyword evidence="4 9" id="KW-0808">Transferase</keyword>
<dbReference type="SUPFAM" id="SSF54211">
    <property type="entry name" value="Ribosomal protein S5 domain 2-like"/>
    <property type="match status" value="1"/>
</dbReference>
<evidence type="ECO:0000313" key="12">
    <source>
        <dbReference type="EMBL" id="BAL57828.1"/>
    </source>
</evidence>
<evidence type="ECO:0000256" key="8">
    <source>
        <dbReference type="ARBA" id="ARBA00032554"/>
    </source>
</evidence>
<comment type="similarity">
    <text evidence="1 9">Belongs to the GHMP kinase family. IspE subfamily.</text>
</comment>
<dbReference type="GO" id="GO:0005524">
    <property type="term" value="F:ATP binding"/>
    <property type="evidence" value="ECO:0007669"/>
    <property type="project" value="UniProtKB-UniRule"/>
</dbReference>